<dbReference type="Proteomes" id="UP000554235">
    <property type="component" value="Unassembled WGS sequence"/>
</dbReference>
<keyword evidence="2" id="KW-1185">Reference proteome</keyword>
<evidence type="ECO:0000313" key="2">
    <source>
        <dbReference type="Proteomes" id="UP000554235"/>
    </source>
</evidence>
<gene>
    <name evidence="1" type="ORF">FALBO_854</name>
</gene>
<name>A0A8H4PM79_9HYPO</name>
<comment type="caution">
    <text evidence="1">The sequence shown here is derived from an EMBL/GenBank/DDBJ whole genome shotgun (WGS) entry which is preliminary data.</text>
</comment>
<dbReference type="OrthoDB" id="4993731at2759"/>
<dbReference type="EMBL" id="JAADYS010000100">
    <property type="protein sequence ID" value="KAF4472255.1"/>
    <property type="molecule type" value="Genomic_DNA"/>
</dbReference>
<reference evidence="1 2" key="1">
    <citation type="submission" date="2020-01" db="EMBL/GenBank/DDBJ databases">
        <title>Identification and distribution of gene clusters putatively required for synthesis of sphingolipid metabolism inhibitors in phylogenetically diverse species of the filamentous fungus Fusarium.</title>
        <authorList>
            <person name="Kim H.-S."/>
            <person name="Busman M."/>
            <person name="Brown D.W."/>
            <person name="Divon H."/>
            <person name="Uhlig S."/>
            <person name="Proctor R.H."/>
        </authorList>
    </citation>
    <scope>NUCLEOTIDE SEQUENCE [LARGE SCALE GENOMIC DNA]</scope>
    <source>
        <strain evidence="1 2">NRRL 20459</strain>
    </source>
</reference>
<evidence type="ECO:0000313" key="1">
    <source>
        <dbReference type="EMBL" id="KAF4472255.1"/>
    </source>
</evidence>
<protein>
    <submittedName>
        <fullName evidence="1">Uncharacterized protein</fullName>
    </submittedName>
</protein>
<sequence length="132" mass="15469">MLYPNPLCTWTGFQYSTSETLDESTFEPLVTRRTNYQELFYGRITEFPDHCVLMIIWHSPKAYWAFQNSVQNDELLNNLNRSQDTAPATQIINFRGQMVWRHMKGPRNDVRIAHFPDPISKETKQDISSVKG</sequence>
<organism evidence="1 2">
    <name type="scientific">Fusarium albosuccineum</name>
    <dbReference type="NCBI Taxonomy" id="1237068"/>
    <lineage>
        <taxon>Eukaryota</taxon>
        <taxon>Fungi</taxon>
        <taxon>Dikarya</taxon>
        <taxon>Ascomycota</taxon>
        <taxon>Pezizomycotina</taxon>
        <taxon>Sordariomycetes</taxon>
        <taxon>Hypocreomycetidae</taxon>
        <taxon>Hypocreales</taxon>
        <taxon>Nectriaceae</taxon>
        <taxon>Fusarium</taxon>
        <taxon>Fusarium decemcellulare species complex</taxon>
    </lineage>
</organism>
<dbReference type="AlphaFoldDB" id="A0A8H4PM79"/>
<accession>A0A8H4PM79</accession>
<proteinExistence type="predicted"/>